<dbReference type="Proteomes" id="UP001066276">
    <property type="component" value="Chromosome 3_1"/>
</dbReference>
<gene>
    <name evidence="2" type="ORF">NDU88_002874</name>
</gene>
<feature type="compositionally biased region" description="Basic and acidic residues" evidence="1">
    <location>
        <begin position="107"/>
        <end position="118"/>
    </location>
</feature>
<reference evidence="2" key="1">
    <citation type="journal article" date="2022" name="bioRxiv">
        <title>Sequencing and chromosome-scale assembly of the giantPleurodeles waltlgenome.</title>
        <authorList>
            <person name="Brown T."/>
            <person name="Elewa A."/>
            <person name="Iarovenko S."/>
            <person name="Subramanian E."/>
            <person name="Araus A.J."/>
            <person name="Petzold A."/>
            <person name="Susuki M."/>
            <person name="Suzuki K.-i.T."/>
            <person name="Hayashi T."/>
            <person name="Toyoda A."/>
            <person name="Oliveira C."/>
            <person name="Osipova E."/>
            <person name="Leigh N.D."/>
            <person name="Simon A."/>
            <person name="Yun M.H."/>
        </authorList>
    </citation>
    <scope>NUCLEOTIDE SEQUENCE</scope>
    <source>
        <strain evidence="2">20211129_DDA</strain>
        <tissue evidence="2">Liver</tissue>
    </source>
</reference>
<dbReference type="AlphaFoldDB" id="A0AAV7UCC6"/>
<accession>A0AAV7UCC6</accession>
<keyword evidence="3" id="KW-1185">Reference proteome</keyword>
<evidence type="ECO:0000313" key="3">
    <source>
        <dbReference type="Proteomes" id="UP001066276"/>
    </source>
</evidence>
<evidence type="ECO:0000256" key="1">
    <source>
        <dbReference type="SAM" id="MobiDB-lite"/>
    </source>
</evidence>
<dbReference type="EMBL" id="JANPWB010000005">
    <property type="protein sequence ID" value="KAJ1186090.1"/>
    <property type="molecule type" value="Genomic_DNA"/>
</dbReference>
<comment type="caution">
    <text evidence="2">The sequence shown here is derived from an EMBL/GenBank/DDBJ whole genome shotgun (WGS) entry which is preliminary data.</text>
</comment>
<organism evidence="2 3">
    <name type="scientific">Pleurodeles waltl</name>
    <name type="common">Iberian ribbed newt</name>
    <dbReference type="NCBI Taxonomy" id="8319"/>
    <lineage>
        <taxon>Eukaryota</taxon>
        <taxon>Metazoa</taxon>
        <taxon>Chordata</taxon>
        <taxon>Craniata</taxon>
        <taxon>Vertebrata</taxon>
        <taxon>Euteleostomi</taxon>
        <taxon>Amphibia</taxon>
        <taxon>Batrachia</taxon>
        <taxon>Caudata</taxon>
        <taxon>Salamandroidea</taxon>
        <taxon>Salamandridae</taxon>
        <taxon>Pleurodelinae</taxon>
        <taxon>Pleurodeles</taxon>
    </lineage>
</organism>
<name>A0AAV7UCC6_PLEWA</name>
<sequence>MIFDRTGGAHISAAGPTVDHCARQCLAPARGRAAAISLVLFITRPRGRCKAARSQACFTFSAVTEARCVCVWGAGHSAPTPSRLNAGRTQYSTFRGVYPTVAPYEASKQEHQSGDWRPDPTNYNDALKPAEM</sequence>
<feature type="region of interest" description="Disordered" evidence="1">
    <location>
        <begin position="106"/>
        <end position="132"/>
    </location>
</feature>
<protein>
    <submittedName>
        <fullName evidence="2">Uncharacterized protein</fullName>
    </submittedName>
</protein>
<evidence type="ECO:0000313" key="2">
    <source>
        <dbReference type="EMBL" id="KAJ1186090.1"/>
    </source>
</evidence>
<proteinExistence type="predicted"/>